<evidence type="ECO:0000313" key="8">
    <source>
        <dbReference type="EMBL" id="PKK22196.1"/>
    </source>
</evidence>
<evidence type="ECO:0000256" key="6">
    <source>
        <dbReference type="SAM" id="MobiDB-lite"/>
    </source>
</evidence>
<keyword evidence="9" id="KW-1185">Reference proteome</keyword>
<dbReference type="GO" id="GO:0016567">
    <property type="term" value="P:protein ubiquitination"/>
    <property type="evidence" value="ECO:0007669"/>
    <property type="project" value="TreeGrafter"/>
</dbReference>
<dbReference type="InterPro" id="IPR035983">
    <property type="entry name" value="Hect_E3_ubiquitin_ligase"/>
</dbReference>
<dbReference type="KEGG" id="clv:102090498"/>
<feature type="region of interest" description="Disordered" evidence="6">
    <location>
        <begin position="212"/>
        <end position="243"/>
    </location>
</feature>
<feature type="repeat" description="RCC1" evidence="5">
    <location>
        <begin position="202"/>
        <end position="264"/>
    </location>
</feature>
<feature type="domain" description="HECT" evidence="7">
    <location>
        <begin position="572"/>
        <end position="898"/>
    </location>
</feature>
<keyword evidence="2" id="KW-0677">Repeat</keyword>
<dbReference type="GO" id="GO:0006511">
    <property type="term" value="P:ubiquitin-dependent protein catabolic process"/>
    <property type="evidence" value="ECO:0007669"/>
    <property type="project" value="TreeGrafter"/>
</dbReference>
<dbReference type="Gene3D" id="3.30.2160.10">
    <property type="entry name" value="Hect, E3 ligase catalytic domain"/>
    <property type="match status" value="1"/>
</dbReference>
<dbReference type="PROSITE" id="PS00626">
    <property type="entry name" value="RCC1_2"/>
    <property type="match status" value="2"/>
</dbReference>
<dbReference type="PANTHER" id="PTHR45622:SF69">
    <property type="entry name" value="HECT DOMAIN-CONTAINING PROTEIN"/>
    <property type="match status" value="1"/>
</dbReference>
<evidence type="ECO:0000256" key="3">
    <source>
        <dbReference type="ARBA" id="ARBA00022786"/>
    </source>
</evidence>
<feature type="repeat" description="RCC1" evidence="5">
    <location>
        <begin position="97"/>
        <end position="148"/>
    </location>
</feature>
<dbReference type="PRINTS" id="PR00633">
    <property type="entry name" value="RCCNDNSATION"/>
</dbReference>
<dbReference type="InterPro" id="IPR051709">
    <property type="entry name" value="Ub-ligase/GTPase-reg"/>
</dbReference>
<dbReference type="SUPFAM" id="SSF56204">
    <property type="entry name" value="Hect, E3 ligase catalytic domain"/>
    <property type="match status" value="1"/>
</dbReference>
<feature type="compositionally biased region" description="Polar residues" evidence="6">
    <location>
        <begin position="232"/>
        <end position="243"/>
    </location>
</feature>
<dbReference type="STRING" id="8932.A0A2I0LXP6"/>
<dbReference type="EMBL" id="AKCR02000065">
    <property type="protein sequence ID" value="PKK22196.1"/>
    <property type="molecule type" value="Genomic_DNA"/>
</dbReference>
<dbReference type="Proteomes" id="UP000053872">
    <property type="component" value="Unassembled WGS sequence"/>
</dbReference>
<evidence type="ECO:0000313" key="9">
    <source>
        <dbReference type="Proteomes" id="UP000053872"/>
    </source>
</evidence>
<evidence type="ECO:0000256" key="1">
    <source>
        <dbReference type="ARBA" id="ARBA00022679"/>
    </source>
</evidence>
<reference evidence="8 9" key="1">
    <citation type="journal article" date="2013" name="Science">
        <title>Genomic diversity and evolution of the head crest in the rock pigeon.</title>
        <authorList>
            <person name="Shapiro M.D."/>
            <person name="Kronenberg Z."/>
            <person name="Li C."/>
            <person name="Domyan E.T."/>
            <person name="Pan H."/>
            <person name="Campbell M."/>
            <person name="Tan H."/>
            <person name="Huff C.D."/>
            <person name="Hu H."/>
            <person name="Vickrey A.I."/>
            <person name="Nielsen S.C."/>
            <person name="Stringham S.A."/>
            <person name="Hu H."/>
            <person name="Willerslev E."/>
            <person name="Gilbert M.T."/>
            <person name="Yandell M."/>
            <person name="Zhang G."/>
            <person name="Wang J."/>
        </authorList>
    </citation>
    <scope>NUCLEOTIDE SEQUENCE [LARGE SCALE GENOMIC DNA]</scope>
    <source>
        <tissue evidence="8">Blood</tissue>
    </source>
</reference>
<dbReference type="GO" id="GO:0061630">
    <property type="term" value="F:ubiquitin protein ligase activity"/>
    <property type="evidence" value="ECO:0007669"/>
    <property type="project" value="TreeGrafter"/>
</dbReference>
<name>A0A2I0LXP6_COLLI</name>
<evidence type="ECO:0000259" key="7">
    <source>
        <dbReference type="PROSITE" id="PS50237"/>
    </source>
</evidence>
<dbReference type="Gene3D" id="3.90.1750.10">
    <property type="entry name" value="Hect, E3 ligase catalytic domains"/>
    <property type="match status" value="1"/>
</dbReference>
<sequence>MLSEQWATASAHCSKTRLVKELEDHHIVQIACGDQHAMALSRGGELFTWGQNAHGQLGVSSQNALIPKPQLVERLKGIPLAQIAAGGAHNVAVSLSGAVYSWGKNDFGQLGLGHTRDRGCPSYIKALEHWKTVFVSCGADHTAVLSKEGLVCTFGAGGSGQLGHNSTRNELVPRLVAELWGARVSQIACGRQHTLVYVPSLDTVFSFGSDEEGQLGDKRKPNQLIPLPIDSPVNTGKSHQENNTSQKVIEITAGGNQSIVLCKKNNNSCLNGIATLQDENVDAWISSSSTRDWESVKKNIGLIFSSEACINGSFLAKRDKHFKTSTEVSGVDMAEVQHFYEKVSKVPKVFGEVLKGILKLQSSLSSSPISPENFRVYLILPFLLQGEFNTSCALRRVAQTITKLQPHSLRTLECLWSNLETSFFKQLVILYQRVSQMILSGFLENVRRSRQSLYHLDPRQIVTLQMLQILYQVNSRTGTRVKENTFYVPEVKKIIYMCHFVDIRGTALWMLSRYPCIFDIQGKILVHFTECNTQASHSSGIPLIVAAKKLWWFPVKRQCLLQDIWTHLNKASTQQFKNLLQVSFEGEPGADDGGLGRELFSVAARTLCQPDTGPFHHLPSGLLWFPSQARSSQHTFFQIGTLCGMALYNGYTVPFPFPRALYKKLLGLEPDLGDLEELLPAAGRSLQRILDEECDQVLESLDMDFTIMEEGGSMVPVELKENGANIPVTKDNRKEFVDLYVNYVLNKSIQKPFEDFMQGFLRGCPAKQWKIFLPVELQIVIQGHTEFDWNLLEKNVKYVHYKQLDQTIGNFWAVFHKLPEEKKKMFLAFLSGSDRIPACELEHFGFYIIDPQAENPDECYLVANTCRRILFLPRYSNKRILKKKLLCTIEHSENFGLR</sequence>
<evidence type="ECO:0000256" key="5">
    <source>
        <dbReference type="PROSITE-ProRule" id="PRU00235"/>
    </source>
</evidence>
<dbReference type="Gene3D" id="2.130.10.30">
    <property type="entry name" value="Regulator of chromosome condensation 1/beta-lactamase-inhibitor protein II"/>
    <property type="match status" value="1"/>
</dbReference>
<accession>A0A2I0LXP6</accession>
<feature type="active site" description="Glycyl thioester intermediate" evidence="4">
    <location>
        <position position="866"/>
    </location>
</feature>
<dbReference type="FunFam" id="3.30.2410.10:FF:000003">
    <property type="entry name" value="probable E3 ubiquitin-protein ligase HERC4 isoform X1"/>
    <property type="match status" value="1"/>
</dbReference>
<dbReference type="InterPro" id="IPR000408">
    <property type="entry name" value="Reg_chr_condens"/>
</dbReference>
<dbReference type="AlphaFoldDB" id="A0A2I0LXP6"/>
<dbReference type="SUPFAM" id="SSF50985">
    <property type="entry name" value="RCC1/BLIP-II"/>
    <property type="match status" value="1"/>
</dbReference>
<dbReference type="PROSITE" id="PS50237">
    <property type="entry name" value="HECT"/>
    <property type="match status" value="1"/>
</dbReference>
<dbReference type="PROSITE" id="PS50012">
    <property type="entry name" value="RCC1_3"/>
    <property type="match status" value="4"/>
</dbReference>
<evidence type="ECO:0000256" key="2">
    <source>
        <dbReference type="ARBA" id="ARBA00022737"/>
    </source>
</evidence>
<evidence type="ECO:0000256" key="4">
    <source>
        <dbReference type="PROSITE-ProRule" id="PRU00104"/>
    </source>
</evidence>
<feature type="repeat" description="RCC1" evidence="5">
    <location>
        <begin position="149"/>
        <end position="200"/>
    </location>
</feature>
<protein>
    <submittedName>
        <fullName evidence="8">Putative E3 ubiquitin-protein ligase HERC4</fullName>
    </submittedName>
</protein>
<dbReference type="Pfam" id="PF25390">
    <property type="entry name" value="WD40_RLD"/>
    <property type="match status" value="1"/>
</dbReference>
<dbReference type="InParanoid" id="A0A2I0LXP6"/>
<comment type="caution">
    <text evidence="8">The sequence shown here is derived from an EMBL/GenBank/DDBJ whole genome shotgun (WGS) entry which is preliminary data.</text>
</comment>
<proteinExistence type="predicted"/>
<feature type="repeat" description="RCC1" evidence="5">
    <location>
        <begin position="44"/>
        <end position="96"/>
    </location>
</feature>
<gene>
    <name evidence="8" type="ORF">A306_00011032</name>
</gene>
<dbReference type="SMART" id="SM00119">
    <property type="entry name" value="HECTc"/>
    <property type="match status" value="1"/>
</dbReference>
<dbReference type="Pfam" id="PF00632">
    <property type="entry name" value="HECT"/>
    <property type="match status" value="1"/>
</dbReference>
<dbReference type="InterPro" id="IPR058923">
    <property type="entry name" value="RCC1-like_dom"/>
</dbReference>
<dbReference type="InterPro" id="IPR009091">
    <property type="entry name" value="RCC1/BLIP-II"/>
</dbReference>
<organism evidence="8 9">
    <name type="scientific">Columba livia</name>
    <name type="common">Rock dove</name>
    <dbReference type="NCBI Taxonomy" id="8932"/>
    <lineage>
        <taxon>Eukaryota</taxon>
        <taxon>Metazoa</taxon>
        <taxon>Chordata</taxon>
        <taxon>Craniata</taxon>
        <taxon>Vertebrata</taxon>
        <taxon>Euteleostomi</taxon>
        <taxon>Archelosauria</taxon>
        <taxon>Archosauria</taxon>
        <taxon>Dinosauria</taxon>
        <taxon>Saurischia</taxon>
        <taxon>Theropoda</taxon>
        <taxon>Coelurosauria</taxon>
        <taxon>Aves</taxon>
        <taxon>Neognathae</taxon>
        <taxon>Neoaves</taxon>
        <taxon>Columbimorphae</taxon>
        <taxon>Columbiformes</taxon>
        <taxon>Columbidae</taxon>
        <taxon>Columba</taxon>
    </lineage>
</organism>
<keyword evidence="1" id="KW-0808">Transferase</keyword>
<dbReference type="GO" id="GO:0005737">
    <property type="term" value="C:cytoplasm"/>
    <property type="evidence" value="ECO:0007669"/>
    <property type="project" value="TreeGrafter"/>
</dbReference>
<dbReference type="InterPro" id="IPR000569">
    <property type="entry name" value="HECT_dom"/>
</dbReference>
<keyword evidence="3 4" id="KW-0833">Ubl conjugation pathway</keyword>
<dbReference type="Gene3D" id="3.30.2410.10">
    <property type="entry name" value="Hect, E3 ligase catalytic domain"/>
    <property type="match status" value="1"/>
</dbReference>
<dbReference type="PANTHER" id="PTHR45622">
    <property type="entry name" value="UBIQUITIN-PROTEIN LIGASE E3A-RELATED"/>
    <property type="match status" value="1"/>
</dbReference>